<comment type="caution">
    <text evidence="11">The sequence shown here is derived from an EMBL/GenBank/DDBJ whole genome shotgun (WGS) entry which is preliminary data.</text>
</comment>
<evidence type="ECO:0000256" key="6">
    <source>
        <dbReference type="ARBA" id="ARBA00022723"/>
    </source>
</evidence>
<accession>A0AAN5CW33</accession>
<keyword evidence="3" id="KW-0489">Methyltransferase</keyword>
<evidence type="ECO:0000256" key="7">
    <source>
        <dbReference type="ARBA" id="ARBA00022833"/>
    </source>
</evidence>
<keyword evidence="8" id="KW-0175">Coiled coil</keyword>
<dbReference type="GO" id="GO:0008168">
    <property type="term" value="F:methyltransferase activity"/>
    <property type="evidence" value="ECO:0007669"/>
    <property type="project" value="UniProtKB-KW"/>
</dbReference>
<feature type="compositionally biased region" description="Basic and acidic residues" evidence="9">
    <location>
        <begin position="34"/>
        <end position="45"/>
    </location>
</feature>
<keyword evidence="4" id="KW-0808">Transferase</keyword>
<dbReference type="SMART" id="SM00317">
    <property type="entry name" value="SET"/>
    <property type="match status" value="1"/>
</dbReference>
<feature type="region of interest" description="Disordered" evidence="9">
    <location>
        <begin position="1"/>
        <end position="66"/>
    </location>
</feature>
<keyword evidence="7" id="KW-0862">Zinc</keyword>
<evidence type="ECO:0000259" key="10">
    <source>
        <dbReference type="PROSITE" id="PS50280"/>
    </source>
</evidence>
<comment type="subcellular location">
    <subcellularLocation>
        <location evidence="1">Chromosome</location>
    </subcellularLocation>
</comment>
<evidence type="ECO:0000313" key="11">
    <source>
        <dbReference type="EMBL" id="GMR51978.1"/>
    </source>
</evidence>
<feature type="non-terminal residue" evidence="11">
    <location>
        <position position="1"/>
    </location>
</feature>
<feature type="domain" description="SET" evidence="10">
    <location>
        <begin position="491"/>
        <end position="614"/>
    </location>
</feature>
<dbReference type="PANTHER" id="PTHR46223:SF3">
    <property type="entry name" value="HISTONE-LYSINE N-METHYLTRANSFERASE SET-23"/>
    <property type="match status" value="1"/>
</dbReference>
<dbReference type="GO" id="GO:0005694">
    <property type="term" value="C:chromosome"/>
    <property type="evidence" value="ECO:0007669"/>
    <property type="project" value="UniProtKB-SubCell"/>
</dbReference>
<evidence type="ECO:0000256" key="2">
    <source>
        <dbReference type="ARBA" id="ARBA00022454"/>
    </source>
</evidence>
<evidence type="ECO:0000256" key="4">
    <source>
        <dbReference type="ARBA" id="ARBA00022679"/>
    </source>
</evidence>
<proteinExistence type="predicted"/>
<evidence type="ECO:0000256" key="8">
    <source>
        <dbReference type="SAM" id="Coils"/>
    </source>
</evidence>
<dbReference type="GO" id="GO:0046872">
    <property type="term" value="F:metal ion binding"/>
    <property type="evidence" value="ECO:0007669"/>
    <property type="project" value="UniProtKB-KW"/>
</dbReference>
<keyword evidence="2" id="KW-0158">Chromosome</keyword>
<evidence type="ECO:0000256" key="3">
    <source>
        <dbReference type="ARBA" id="ARBA00022603"/>
    </source>
</evidence>
<sequence length="654" mass="76324">VVMDSLKRRQIKQEKADMDFNPRHSNGIKRRKSETRCKSEARNGDMYDMNTPRHSNGIKRPEARSKSVVRNVETNFDIRKPRHSNGVERGKSEVRNGEMKYHRMEHRHSNGLERCKSEVRSTPKARNGNTIYDRRKVKEEKEEKEELKSEVEDRRKVEQQNRLVEKRKASSKYVALQNKLTLLEPDWTNIESTSSSDRVEARIMQIEVYEGPRIETVEEWDEQAAKIQSEDGQWDTDYIICCEEREMGDDKCFKLGKNGRSRKVLIKWSGFPVPTWESTEMVHKGIKTYDFQVRLLLQDFIELNIRQTHGDEYFEEHYPNRYLEYERGRGEGGYVEDPLALYKNRLRANEHYYNTINYRSDRGLVYVEDWTGLPPDDQTLMELEWIQKVVLSRDVEELQKRFPQPSFHDLKCSKACSDCTARNERTKKIKYCCGMSNTIDVDDSGKPFFIESGEPEVHGVSFLAFVSECTDACGCNKNKCQNRVVQKGRSKPLCIFRDAIKEKGWGLRYLTEFAEDDFVVEYCGEIKRSRTKGEARFYDYDLVYKAQREDGKRKRFTLNAYAQGNEGRFISHGCEPNLDFWMVAVDRIGLPFCRSVLYARRNIARGEEATVDYYGGSSLGSNGCDAHNMFPESGCQCGSKSCRFTRKKIADYLE</sequence>
<evidence type="ECO:0000256" key="5">
    <source>
        <dbReference type="ARBA" id="ARBA00022691"/>
    </source>
</evidence>
<name>A0AAN5CW33_9BILA</name>
<dbReference type="GO" id="GO:0032259">
    <property type="term" value="P:methylation"/>
    <property type="evidence" value="ECO:0007669"/>
    <property type="project" value="UniProtKB-KW"/>
</dbReference>
<evidence type="ECO:0000256" key="9">
    <source>
        <dbReference type="SAM" id="MobiDB-lite"/>
    </source>
</evidence>
<reference evidence="12" key="1">
    <citation type="submission" date="2022-10" db="EMBL/GenBank/DDBJ databases">
        <title>Genome assembly of Pristionchus species.</title>
        <authorList>
            <person name="Yoshida K."/>
            <person name="Sommer R.J."/>
        </authorList>
    </citation>
    <scope>NUCLEOTIDE SEQUENCE [LARGE SCALE GENOMIC DNA]</scope>
    <source>
        <strain evidence="12">RS5460</strain>
    </source>
</reference>
<gene>
    <name evidence="11" type="ORF">PMAYCL1PPCAC_22173</name>
</gene>
<keyword evidence="6" id="KW-0479">Metal-binding</keyword>
<dbReference type="Gene3D" id="2.170.270.10">
    <property type="entry name" value="SET domain"/>
    <property type="match status" value="1"/>
</dbReference>
<feature type="coiled-coil region" evidence="8">
    <location>
        <begin position="134"/>
        <end position="167"/>
    </location>
</feature>
<dbReference type="PANTHER" id="PTHR46223">
    <property type="entry name" value="HISTONE-LYSINE N-METHYLTRANSFERASE SUV39H"/>
    <property type="match status" value="1"/>
</dbReference>
<dbReference type="Pfam" id="PF00856">
    <property type="entry name" value="SET"/>
    <property type="match status" value="1"/>
</dbReference>
<organism evidence="11 12">
    <name type="scientific">Pristionchus mayeri</name>
    <dbReference type="NCBI Taxonomy" id="1317129"/>
    <lineage>
        <taxon>Eukaryota</taxon>
        <taxon>Metazoa</taxon>
        <taxon>Ecdysozoa</taxon>
        <taxon>Nematoda</taxon>
        <taxon>Chromadorea</taxon>
        <taxon>Rhabditida</taxon>
        <taxon>Rhabditina</taxon>
        <taxon>Diplogasteromorpha</taxon>
        <taxon>Diplogasteroidea</taxon>
        <taxon>Neodiplogasteridae</taxon>
        <taxon>Pristionchus</taxon>
    </lineage>
</organism>
<protein>
    <recommendedName>
        <fullName evidence="10">SET domain-containing protein</fullName>
    </recommendedName>
</protein>
<feature type="compositionally biased region" description="Basic and acidic residues" evidence="9">
    <location>
        <begin position="1"/>
        <end position="22"/>
    </location>
</feature>
<dbReference type="PROSITE" id="PS50280">
    <property type="entry name" value="SET"/>
    <property type="match status" value="1"/>
</dbReference>
<dbReference type="EMBL" id="BTRK01000005">
    <property type="protein sequence ID" value="GMR51978.1"/>
    <property type="molecule type" value="Genomic_DNA"/>
</dbReference>
<dbReference type="InterPro" id="IPR001214">
    <property type="entry name" value="SET_dom"/>
</dbReference>
<evidence type="ECO:0000256" key="1">
    <source>
        <dbReference type="ARBA" id="ARBA00004286"/>
    </source>
</evidence>
<dbReference type="AlphaFoldDB" id="A0AAN5CW33"/>
<dbReference type="SUPFAM" id="SSF82199">
    <property type="entry name" value="SET domain"/>
    <property type="match status" value="1"/>
</dbReference>
<dbReference type="Proteomes" id="UP001328107">
    <property type="component" value="Unassembled WGS sequence"/>
</dbReference>
<keyword evidence="12" id="KW-1185">Reference proteome</keyword>
<dbReference type="InterPro" id="IPR050973">
    <property type="entry name" value="H3K9_Histone-Lys_N-MTase"/>
</dbReference>
<dbReference type="InterPro" id="IPR046341">
    <property type="entry name" value="SET_dom_sf"/>
</dbReference>
<evidence type="ECO:0000313" key="12">
    <source>
        <dbReference type="Proteomes" id="UP001328107"/>
    </source>
</evidence>
<keyword evidence="5" id="KW-0949">S-adenosyl-L-methionine</keyword>